<dbReference type="Proteomes" id="UP000236220">
    <property type="component" value="Unassembled WGS sequence"/>
</dbReference>
<dbReference type="Pfam" id="PF12710">
    <property type="entry name" value="HAD"/>
    <property type="match status" value="1"/>
</dbReference>
<keyword evidence="1" id="KW-0472">Membrane</keyword>
<dbReference type="Gene3D" id="3.40.50.1000">
    <property type="entry name" value="HAD superfamily/HAD-like"/>
    <property type="match status" value="1"/>
</dbReference>
<proteinExistence type="predicted"/>
<protein>
    <submittedName>
        <fullName evidence="2">Haloacid dehalogenase-like hydrolase</fullName>
    </submittedName>
</protein>
<name>A0A2K1Q418_9GAMM</name>
<dbReference type="InterPro" id="IPR036412">
    <property type="entry name" value="HAD-like_sf"/>
</dbReference>
<keyword evidence="3" id="KW-1185">Reference proteome</keyword>
<keyword evidence="2" id="KW-0378">Hydrolase</keyword>
<dbReference type="SUPFAM" id="SSF56784">
    <property type="entry name" value="HAD-like"/>
    <property type="match status" value="1"/>
</dbReference>
<dbReference type="EMBL" id="NPZB01000001">
    <property type="protein sequence ID" value="PNS09751.1"/>
    <property type="molecule type" value="Genomic_DNA"/>
</dbReference>
<evidence type="ECO:0000313" key="3">
    <source>
        <dbReference type="Proteomes" id="UP000236220"/>
    </source>
</evidence>
<comment type="caution">
    <text evidence="2">The sequence shown here is derived from an EMBL/GenBank/DDBJ whole genome shotgun (WGS) entry which is preliminary data.</text>
</comment>
<gene>
    <name evidence="2" type="ORF">Lysil_1380</name>
</gene>
<dbReference type="AlphaFoldDB" id="A0A2K1Q418"/>
<dbReference type="RefSeq" id="WP_240600216.1">
    <property type="nucleotide sequence ID" value="NZ_NPZB01000001.1"/>
</dbReference>
<accession>A0A2K1Q418</accession>
<reference evidence="2 3" key="1">
    <citation type="submission" date="2017-08" db="EMBL/GenBank/DDBJ databases">
        <title>Lysobacter sylvestris genome.</title>
        <authorList>
            <person name="Zhang D.-C."/>
            <person name="Albuquerque L."/>
            <person name="Franca L."/>
            <person name="Froufe H.J.C."/>
            <person name="Barroso C."/>
            <person name="Egas C."/>
            <person name="Da Costa M."/>
            <person name="Margesin R."/>
        </authorList>
    </citation>
    <scope>NUCLEOTIDE SEQUENCE [LARGE SCALE GENOMIC DNA]</scope>
    <source>
        <strain evidence="2 3">AM20-91</strain>
    </source>
</reference>
<dbReference type="InterPro" id="IPR023214">
    <property type="entry name" value="HAD_sf"/>
</dbReference>
<keyword evidence="1" id="KW-0812">Transmembrane</keyword>
<sequence>MIVLFDFDQTLTKWDTADRFFRWLLKREAWRMAAVVISLPFVGPLLVFPKTRKWPLRYGIWLATLGRTPSDIKHLASEHVETLFQDGASPFYSDALAKLRAHLNQGDQVVVATGCLVDLASSFLKKAGLDSVPLVASTMRPHFGGMARDKHCFSHNKIPMLTERGFPPPWAVTYTDHHCDIPVLLAAESRFLVNPTEKSLKRIQGAIGNDFTVLNWK</sequence>
<dbReference type="Gene3D" id="1.20.1440.100">
    <property type="entry name" value="SG protein - dephosphorylation function"/>
    <property type="match status" value="1"/>
</dbReference>
<evidence type="ECO:0000313" key="2">
    <source>
        <dbReference type="EMBL" id="PNS09751.1"/>
    </source>
</evidence>
<dbReference type="GO" id="GO:0016787">
    <property type="term" value="F:hydrolase activity"/>
    <property type="evidence" value="ECO:0007669"/>
    <property type="project" value="UniProtKB-KW"/>
</dbReference>
<feature type="transmembrane region" description="Helical" evidence="1">
    <location>
        <begin position="29"/>
        <end position="48"/>
    </location>
</feature>
<keyword evidence="1" id="KW-1133">Transmembrane helix</keyword>
<evidence type="ECO:0000256" key="1">
    <source>
        <dbReference type="SAM" id="Phobius"/>
    </source>
</evidence>
<organism evidence="2 3">
    <name type="scientific">Solilutibacter silvestris</name>
    <dbReference type="NCBI Taxonomy" id="1645665"/>
    <lineage>
        <taxon>Bacteria</taxon>
        <taxon>Pseudomonadati</taxon>
        <taxon>Pseudomonadota</taxon>
        <taxon>Gammaproteobacteria</taxon>
        <taxon>Lysobacterales</taxon>
        <taxon>Lysobacteraceae</taxon>
        <taxon>Solilutibacter</taxon>
    </lineage>
</organism>